<evidence type="ECO:0000256" key="11">
    <source>
        <dbReference type="ARBA" id="ARBA00022917"/>
    </source>
</evidence>
<keyword evidence="11 18" id="KW-0648">Protein biosynthesis</keyword>
<feature type="binding site" evidence="19">
    <location>
        <position position="393"/>
    </location>
    <ligand>
        <name>tRNA</name>
        <dbReference type="ChEBI" id="CHEBI:17843"/>
    </ligand>
</feature>
<dbReference type="EMBL" id="JAIWYP010000014">
    <property type="protein sequence ID" value="KAH3707970.1"/>
    <property type="molecule type" value="Genomic_DNA"/>
</dbReference>
<evidence type="ECO:0000256" key="9">
    <source>
        <dbReference type="ARBA" id="ARBA00022884"/>
    </source>
</evidence>
<feature type="binding site" evidence="19">
    <location>
        <position position="459"/>
    </location>
    <ligand>
        <name>tRNA</name>
        <dbReference type="ChEBI" id="CHEBI:17843"/>
    </ligand>
</feature>
<proteinExistence type="inferred from homology"/>
<keyword evidence="22" id="KW-1185">Reference proteome</keyword>
<protein>
    <recommendedName>
        <fullName evidence="6 18">O-phosphoseryl-tRNA(Sec) selenium transferase</fullName>
        <ecNumber evidence="5 18">2.9.1.2</ecNumber>
    </recommendedName>
    <alternativeName>
        <fullName evidence="14 18">Selenocysteine synthase</fullName>
    </alternativeName>
    <alternativeName>
        <fullName evidence="15 18">Selenocysteinyl-tRNA(Sec) synthase</fullName>
    </alternativeName>
    <alternativeName>
        <fullName evidence="16 18">Sep-tRNA:Sec-tRNA synthase</fullName>
    </alternativeName>
</protein>
<name>A0A9D3YV78_DREPO</name>
<evidence type="ECO:0000256" key="16">
    <source>
        <dbReference type="ARBA" id="ARBA00032693"/>
    </source>
</evidence>
<comment type="similarity">
    <text evidence="4 18">Belongs to the SepSecS family.</text>
</comment>
<organism evidence="21 22">
    <name type="scientific">Dreissena polymorpha</name>
    <name type="common">Zebra mussel</name>
    <name type="synonym">Mytilus polymorpha</name>
    <dbReference type="NCBI Taxonomy" id="45954"/>
    <lineage>
        <taxon>Eukaryota</taxon>
        <taxon>Metazoa</taxon>
        <taxon>Spiralia</taxon>
        <taxon>Lophotrochozoa</taxon>
        <taxon>Mollusca</taxon>
        <taxon>Bivalvia</taxon>
        <taxon>Autobranchia</taxon>
        <taxon>Heteroconchia</taxon>
        <taxon>Euheterodonta</taxon>
        <taxon>Imparidentia</taxon>
        <taxon>Neoheterodontei</taxon>
        <taxon>Myida</taxon>
        <taxon>Dreissenoidea</taxon>
        <taxon>Dreissenidae</taxon>
        <taxon>Dreissena</taxon>
    </lineage>
</organism>
<evidence type="ECO:0000256" key="19">
    <source>
        <dbReference type="PIRSR" id="PIRSR017689-1"/>
    </source>
</evidence>
<evidence type="ECO:0000256" key="15">
    <source>
        <dbReference type="ARBA" id="ARBA00032048"/>
    </source>
</evidence>
<dbReference type="GO" id="GO:0001514">
    <property type="term" value="P:selenocysteine incorporation"/>
    <property type="evidence" value="ECO:0007669"/>
    <property type="project" value="TreeGrafter"/>
</dbReference>
<evidence type="ECO:0000256" key="3">
    <source>
        <dbReference type="ARBA" id="ARBA00004822"/>
    </source>
</evidence>
<feature type="binding site" evidence="19">
    <location>
        <position position="313"/>
    </location>
    <ligand>
        <name>substrate</name>
    </ligand>
</feature>
<dbReference type="GO" id="GO:0001717">
    <property type="term" value="P:conversion of seryl-tRNAsec to selenocys-tRNAsec"/>
    <property type="evidence" value="ECO:0007669"/>
    <property type="project" value="UniProtKB-UniRule"/>
</dbReference>
<dbReference type="InterPro" id="IPR015424">
    <property type="entry name" value="PyrdxlP-dep_Trfase"/>
</dbReference>
<dbReference type="InterPro" id="IPR015421">
    <property type="entry name" value="PyrdxlP-dep_Trfase_major"/>
</dbReference>
<dbReference type="OrthoDB" id="10263545at2759"/>
<accession>A0A9D3YV78</accession>
<dbReference type="PANTHER" id="PTHR12944:SF2">
    <property type="entry name" value="O-PHOSPHOSERYL-TRNA(SEC) SELENIUM TRANSFERASE"/>
    <property type="match status" value="1"/>
</dbReference>
<comment type="catalytic activity">
    <reaction evidence="17 18">
        <text>O-phospho-L-seryl-tRNA(Sec) + selenophosphate + H2O = L-selenocysteinyl-tRNA(Sec) + 2 phosphate</text>
        <dbReference type="Rhea" id="RHEA:25041"/>
        <dbReference type="Rhea" id="RHEA-COMP:9743"/>
        <dbReference type="Rhea" id="RHEA-COMP:9947"/>
        <dbReference type="ChEBI" id="CHEBI:15377"/>
        <dbReference type="ChEBI" id="CHEBI:16144"/>
        <dbReference type="ChEBI" id="CHEBI:43474"/>
        <dbReference type="ChEBI" id="CHEBI:78551"/>
        <dbReference type="ChEBI" id="CHEBI:78573"/>
        <dbReference type="EC" id="2.9.1.2"/>
    </reaction>
</comment>
<dbReference type="GO" id="GO:0000049">
    <property type="term" value="F:tRNA binding"/>
    <property type="evidence" value="ECO:0007669"/>
    <property type="project" value="UniProtKB-UniRule"/>
</dbReference>
<dbReference type="InterPro" id="IPR001611">
    <property type="entry name" value="Leu-rich_rpt"/>
</dbReference>
<dbReference type="AlphaFoldDB" id="A0A9D3YV78"/>
<gene>
    <name evidence="21" type="ORF">DPMN_067408</name>
</gene>
<dbReference type="GO" id="GO:0005737">
    <property type="term" value="C:cytoplasm"/>
    <property type="evidence" value="ECO:0007669"/>
    <property type="project" value="UniProtKB-SubCell"/>
</dbReference>
<evidence type="ECO:0000256" key="2">
    <source>
        <dbReference type="ARBA" id="ARBA00002552"/>
    </source>
</evidence>
<evidence type="ECO:0000256" key="4">
    <source>
        <dbReference type="ARBA" id="ARBA00007037"/>
    </source>
</evidence>
<reference evidence="21" key="1">
    <citation type="journal article" date="2019" name="bioRxiv">
        <title>The Genome of the Zebra Mussel, Dreissena polymorpha: A Resource for Invasive Species Research.</title>
        <authorList>
            <person name="McCartney M.A."/>
            <person name="Auch B."/>
            <person name="Kono T."/>
            <person name="Mallez S."/>
            <person name="Zhang Y."/>
            <person name="Obille A."/>
            <person name="Becker A."/>
            <person name="Abrahante J.E."/>
            <person name="Garbe J."/>
            <person name="Badalamenti J.P."/>
            <person name="Herman A."/>
            <person name="Mangelson H."/>
            <person name="Liachko I."/>
            <person name="Sullivan S."/>
            <person name="Sone E.D."/>
            <person name="Koren S."/>
            <person name="Silverstein K.A.T."/>
            <person name="Beckman K.B."/>
            <person name="Gohl D.M."/>
        </authorList>
    </citation>
    <scope>NUCLEOTIDE SEQUENCE</scope>
    <source>
        <strain evidence="21">Duluth1</strain>
        <tissue evidence="21">Whole animal</tissue>
    </source>
</reference>
<reference evidence="21" key="2">
    <citation type="submission" date="2020-11" db="EMBL/GenBank/DDBJ databases">
        <authorList>
            <person name="McCartney M.A."/>
            <person name="Auch B."/>
            <person name="Kono T."/>
            <person name="Mallez S."/>
            <person name="Becker A."/>
            <person name="Gohl D.M."/>
            <person name="Silverstein K.A.T."/>
            <person name="Koren S."/>
            <person name="Bechman K.B."/>
            <person name="Herman A."/>
            <person name="Abrahante J.E."/>
            <person name="Garbe J."/>
        </authorList>
    </citation>
    <scope>NUCLEOTIDE SEQUENCE</scope>
    <source>
        <strain evidence="21">Duluth1</strain>
        <tissue evidence="21">Whole animal</tissue>
    </source>
</reference>
<feature type="binding site" evidence="19">
    <location>
        <position position="75"/>
    </location>
    <ligand>
        <name>pyridoxal 5'-phosphate</name>
        <dbReference type="ChEBI" id="CHEBI:597326"/>
    </ligand>
</feature>
<keyword evidence="12 18" id="KW-0711">Selenium</keyword>
<evidence type="ECO:0000256" key="6">
    <source>
        <dbReference type="ARBA" id="ARBA00021963"/>
    </source>
</evidence>
<dbReference type="PROSITE" id="PS51450">
    <property type="entry name" value="LRR"/>
    <property type="match status" value="1"/>
</dbReference>
<evidence type="ECO:0000256" key="7">
    <source>
        <dbReference type="ARBA" id="ARBA00022555"/>
    </source>
</evidence>
<dbReference type="InterPro" id="IPR019872">
    <property type="entry name" value="Sec-tRNA_Se_transferase"/>
</dbReference>
<comment type="function">
    <text evidence="2 18">Converts O-phosphoseryl-tRNA(Sec) to selenocysteinyl-tRNA(Sec) required for selenoprotein biosynthesis.</text>
</comment>
<dbReference type="PIRSF" id="PIRSF017689">
    <property type="entry name" value="SepSecS"/>
    <property type="match status" value="1"/>
</dbReference>
<evidence type="ECO:0000313" key="22">
    <source>
        <dbReference type="Proteomes" id="UP000828390"/>
    </source>
</evidence>
<comment type="caution">
    <text evidence="21">The sequence shown here is derived from an EMBL/GenBank/DDBJ whole genome shotgun (WGS) entry which is preliminary data.</text>
</comment>
<evidence type="ECO:0000256" key="18">
    <source>
        <dbReference type="PIRNR" id="PIRNR017689"/>
    </source>
</evidence>
<dbReference type="Proteomes" id="UP000828390">
    <property type="component" value="Unassembled WGS sequence"/>
</dbReference>
<dbReference type="SUPFAM" id="SSF53383">
    <property type="entry name" value="PLP-dependent transferases"/>
    <property type="match status" value="1"/>
</dbReference>
<evidence type="ECO:0000256" key="14">
    <source>
        <dbReference type="ARBA" id="ARBA00030669"/>
    </source>
</evidence>
<comment type="pathway">
    <text evidence="3 18">Aminoacyl-tRNA biosynthesis; selenocysteinyl-tRNA(Sec) biosynthesis; selenocysteinyl-tRNA(Sec) from L-seryl-tRNA(Sec) (archaeal/eukaryal route): step 2/2.</text>
</comment>
<comment type="subcellular location">
    <subcellularLocation>
        <location evidence="18">Cytoplasm</location>
    </subcellularLocation>
</comment>
<dbReference type="Gene3D" id="3.40.640.10">
    <property type="entry name" value="Type I PLP-dependent aspartate aminotransferase-like (Major domain)"/>
    <property type="match status" value="1"/>
</dbReference>
<evidence type="ECO:0000256" key="8">
    <source>
        <dbReference type="ARBA" id="ARBA00022679"/>
    </source>
</evidence>
<feature type="binding site" evidence="19">
    <location>
        <position position="271"/>
    </location>
    <ligand>
        <name>tRNA</name>
        <dbReference type="ChEBI" id="CHEBI:17843"/>
    </ligand>
</feature>
<evidence type="ECO:0000256" key="17">
    <source>
        <dbReference type="ARBA" id="ARBA00048808"/>
    </source>
</evidence>
<comment type="cofactor">
    <cofactor evidence="1 18 20">
        <name>pyridoxal 5'-phosphate</name>
        <dbReference type="ChEBI" id="CHEBI:597326"/>
    </cofactor>
</comment>
<feature type="binding site" evidence="19">
    <location>
        <position position="105"/>
    </location>
    <ligand>
        <name>substrate</name>
    </ligand>
</feature>
<feature type="modified residue" description="N6-(pyridoxal phosphate)lysine" evidence="20">
    <location>
        <position position="284"/>
    </location>
</feature>
<comment type="subunit">
    <text evidence="13">Homotetramer formed by a catalytic dimer and a non-catalytic dimer serving as a binding platform that orients tRNASec for catalysis. Each tetramer binds the CCA ends of two tRNAs which point to the active sites of the catalytic dimer.</text>
</comment>
<evidence type="ECO:0000313" key="21">
    <source>
        <dbReference type="EMBL" id="KAH3707970.1"/>
    </source>
</evidence>
<feature type="site" description="May act as a substrate filter by repelling compounds with a negatively charged alpha-carboxylate" evidence="20">
    <location>
        <position position="74"/>
    </location>
</feature>
<keyword evidence="7 18" id="KW-0820">tRNA-binding</keyword>
<evidence type="ECO:0000256" key="1">
    <source>
        <dbReference type="ARBA" id="ARBA00001933"/>
    </source>
</evidence>
<keyword evidence="18" id="KW-0963">Cytoplasm</keyword>
<evidence type="ECO:0000256" key="12">
    <source>
        <dbReference type="ARBA" id="ARBA00023266"/>
    </source>
</evidence>
<dbReference type="NCBIfam" id="TIGR03531">
    <property type="entry name" value="selenium_SpcS"/>
    <property type="match status" value="1"/>
</dbReference>
<keyword evidence="10 18" id="KW-0663">Pyridoxal phosphate</keyword>
<feature type="binding site" evidence="19">
    <location>
        <position position="98"/>
    </location>
    <ligand>
        <name>substrate</name>
    </ligand>
</feature>
<evidence type="ECO:0000256" key="10">
    <source>
        <dbReference type="ARBA" id="ARBA00022898"/>
    </source>
</evidence>
<keyword evidence="8 18" id="KW-0808">Transferase</keyword>
<feature type="binding site" evidence="19">
    <location>
        <position position="97"/>
    </location>
    <ligand>
        <name>substrate</name>
    </ligand>
</feature>
<dbReference type="PANTHER" id="PTHR12944">
    <property type="entry name" value="SOLUBLE LIVER ANTIGEN/LIVER PANCREAS ANTIGEN"/>
    <property type="match status" value="1"/>
</dbReference>
<dbReference type="GO" id="GO:0098621">
    <property type="term" value="F:O-phosphoseryl-tRNA(Sec) selenium transferase activity"/>
    <property type="evidence" value="ECO:0007669"/>
    <property type="project" value="UniProtKB-EC"/>
</dbReference>
<evidence type="ECO:0000256" key="13">
    <source>
        <dbReference type="ARBA" id="ARBA00026053"/>
    </source>
</evidence>
<dbReference type="InterPro" id="IPR008829">
    <property type="entry name" value="SepSecS/SepCysS"/>
</dbReference>
<keyword evidence="9 18" id="KW-0694">RNA-binding</keyword>
<evidence type="ECO:0000256" key="5">
    <source>
        <dbReference type="ARBA" id="ARBA00012464"/>
    </source>
</evidence>
<sequence>MNAESLSLCEKLIPAGYVHQGAQSRKGLENKIKVFLQHRKLPDTGWKDIEIEMLLHDLATMDSNNFPGNCGVGEREGRLLSDMVARRHFHLAHGIGRSGDITAVQPKAAGSSLLMKLTNSLALDVIKLSGISSVASCFVVPMATGMSLMLCMLAFRLRRPNAQYVIWPRIDQKSCIKSTITAGLQLVVIENTLEGDELRTDLVAMETKMKELGPENIICVMTTTSCFAPRVPDRLEEVGHLCKTYDIPHLVNNAYGLQSSKCCHLIQQASRTGRVDAFVQSLDKNFQVPVGGCLVAGFDKNLVQEISKTYPGRASASPSLDLFITLLSLGVSGYKRSLIDRKLMYAYLQEELTKCAKRNNLRALDISHNPISCAISLPECDNVTEIGSMLFTRCVSGTRVIEKSNQVTDVNGIKFLNFGAHHDSFPCSYMTVAAAVGVTKADIDTFIIRFEQCLAKFRKSHDIPATVADNGKINGDVLGKKDALDGFLDVDQSIETFVTGALGDSIVGNDQDDDNS</sequence>
<dbReference type="Pfam" id="PF05889">
    <property type="entry name" value="SepSecS"/>
    <property type="match status" value="1"/>
</dbReference>
<evidence type="ECO:0000256" key="20">
    <source>
        <dbReference type="PIRSR" id="PIRSR017689-50"/>
    </source>
</evidence>
<dbReference type="EC" id="2.9.1.2" evidence="5 18"/>